<dbReference type="GO" id="GO:0016616">
    <property type="term" value="F:oxidoreductase activity, acting on the CH-OH group of donors, NAD or NADP as acceptor"/>
    <property type="evidence" value="ECO:0007669"/>
    <property type="project" value="TreeGrafter"/>
</dbReference>
<evidence type="ECO:0000256" key="2">
    <source>
        <dbReference type="ARBA" id="ARBA00023445"/>
    </source>
</evidence>
<dbReference type="FunFam" id="3.40.50.720:FF:000336">
    <property type="entry name" value="Aldehyde reductase"/>
    <property type="match status" value="1"/>
</dbReference>
<gene>
    <name evidence="4" type="ORF">JP75_16725</name>
</gene>
<dbReference type="PANTHER" id="PTHR10366">
    <property type="entry name" value="NAD DEPENDENT EPIMERASE/DEHYDRATASE"/>
    <property type="match status" value="1"/>
</dbReference>
<comment type="caution">
    <text evidence="4">The sequence shown here is derived from an EMBL/GenBank/DDBJ whole genome shotgun (WGS) entry which is preliminary data.</text>
</comment>
<dbReference type="Proteomes" id="UP000028981">
    <property type="component" value="Unassembled WGS sequence"/>
</dbReference>
<dbReference type="InterPro" id="IPR050425">
    <property type="entry name" value="NAD(P)_dehydrat-like"/>
</dbReference>
<dbReference type="SUPFAM" id="SSF51735">
    <property type="entry name" value="NAD(P)-binding Rossmann-fold domains"/>
    <property type="match status" value="1"/>
</dbReference>
<dbReference type="InterPro" id="IPR036291">
    <property type="entry name" value="NAD(P)-bd_dom_sf"/>
</dbReference>
<dbReference type="Pfam" id="PF01370">
    <property type="entry name" value="Epimerase"/>
    <property type="match status" value="1"/>
</dbReference>
<evidence type="ECO:0000256" key="1">
    <source>
        <dbReference type="ARBA" id="ARBA00023002"/>
    </source>
</evidence>
<evidence type="ECO:0000313" key="5">
    <source>
        <dbReference type="Proteomes" id="UP000028981"/>
    </source>
</evidence>
<protein>
    <recommendedName>
        <fullName evidence="3">NAD-dependent epimerase/dehydratase domain-containing protein</fullName>
    </recommendedName>
</protein>
<evidence type="ECO:0000313" key="4">
    <source>
        <dbReference type="EMBL" id="KFL30225.1"/>
    </source>
</evidence>
<dbReference type="EMBL" id="JQGC01000015">
    <property type="protein sequence ID" value="KFL30225.1"/>
    <property type="molecule type" value="Genomic_DNA"/>
</dbReference>
<keyword evidence="5" id="KW-1185">Reference proteome</keyword>
<sequence>MTDRVLLTGISGFLGGHVALQLLNSGYTVRGGVRNLQRADKVRETLRRHGGDVSRLEFVALDLMRDGGWNEAMEGVRYLQHTASPFLIQIPKDKMELIGPAVEGTERALNAANKAGVERIVLTSSMAAIAYGHDKSRTTPFTAKDWTDLNGRAVNFYQESKTLAEKRAWEIMDAAGRRNALAVINPSAIFGPLLDDDPGTSAVIVQRLLDGSIPAAPRIPMTIIDVRDIAAAHVAAMTAPDAGGKRFPMGERTVFFLEAAKILRERYPERRIPSFGMPDWAVRLYALFDRDMRDNMGELGYIKQLDSSDAIALLGRPLRTAPEALLATADSLVSQRLV</sequence>
<reference evidence="4 5" key="1">
    <citation type="submission" date="2014-08" db="EMBL/GenBank/DDBJ databases">
        <authorList>
            <person name="Hassan Y.I."/>
            <person name="Lepp D."/>
            <person name="Zhou T."/>
        </authorList>
    </citation>
    <scope>NUCLEOTIDE SEQUENCE [LARGE SCALE GENOMIC DNA]</scope>
    <source>
        <strain evidence="4 5">IFO13584</strain>
    </source>
</reference>
<dbReference type="STRING" id="46914.JP75_16725"/>
<keyword evidence="1" id="KW-0560">Oxidoreductase</keyword>
<dbReference type="RefSeq" id="WP_035084916.1">
    <property type="nucleotide sequence ID" value="NZ_JQGC01000015.1"/>
</dbReference>
<proteinExistence type="inferred from homology"/>
<dbReference type="AlphaFoldDB" id="A0A087M022"/>
<comment type="similarity">
    <text evidence="2">Belongs to the NAD(P)-dependent epimerase/dehydratase family. Dihydroflavonol-4-reductase subfamily.</text>
</comment>
<name>A0A087M022_9HYPH</name>
<dbReference type="Gene3D" id="3.40.50.720">
    <property type="entry name" value="NAD(P)-binding Rossmann-like Domain"/>
    <property type="match status" value="1"/>
</dbReference>
<accession>A0A087M022</accession>
<feature type="domain" description="NAD-dependent epimerase/dehydratase" evidence="3">
    <location>
        <begin position="5"/>
        <end position="245"/>
    </location>
</feature>
<evidence type="ECO:0000259" key="3">
    <source>
        <dbReference type="Pfam" id="PF01370"/>
    </source>
</evidence>
<organism evidence="4 5">
    <name type="scientific">Devosia riboflavina</name>
    <dbReference type="NCBI Taxonomy" id="46914"/>
    <lineage>
        <taxon>Bacteria</taxon>
        <taxon>Pseudomonadati</taxon>
        <taxon>Pseudomonadota</taxon>
        <taxon>Alphaproteobacteria</taxon>
        <taxon>Hyphomicrobiales</taxon>
        <taxon>Devosiaceae</taxon>
        <taxon>Devosia</taxon>
    </lineage>
</organism>
<dbReference type="InterPro" id="IPR001509">
    <property type="entry name" value="Epimerase_deHydtase"/>
</dbReference>
<dbReference type="PANTHER" id="PTHR10366:SF564">
    <property type="entry name" value="STEROL-4-ALPHA-CARBOXYLATE 3-DEHYDROGENASE, DECARBOXYLATING"/>
    <property type="match status" value="1"/>
</dbReference>
<dbReference type="OrthoDB" id="9778052at2"/>